<dbReference type="PROSITE" id="PS51296">
    <property type="entry name" value="RIESKE"/>
    <property type="match status" value="1"/>
</dbReference>
<dbReference type="SUPFAM" id="SSF55961">
    <property type="entry name" value="Bet v1-like"/>
    <property type="match status" value="1"/>
</dbReference>
<evidence type="ECO:0000256" key="17">
    <source>
        <dbReference type="ARBA" id="ARBA00030944"/>
    </source>
</evidence>
<accession>A0ABR7W965</accession>
<dbReference type="InterPro" id="IPR045605">
    <property type="entry name" value="KshA-like_C"/>
</dbReference>
<comment type="subunit">
    <text evidence="18">Homotrimer. The two-component system 3-ketosteroid-9-alpha-monooxygenase is composed of an oxygenase component KshA and a reductase component KshB.</text>
</comment>
<dbReference type="Gene3D" id="2.102.10.10">
    <property type="entry name" value="Rieske [2Fe-2S] iron-sulphur domain"/>
    <property type="match status" value="1"/>
</dbReference>
<keyword evidence="7" id="KW-0442">Lipid degradation</keyword>
<comment type="catalytic activity">
    <reaction evidence="20">
        <text>cholesterol + NADPH + O2 + H(+) = 7-dehydrocholesterol + NADP(+) + 2 H2O</text>
        <dbReference type="Rhea" id="RHEA:45024"/>
        <dbReference type="ChEBI" id="CHEBI:15377"/>
        <dbReference type="ChEBI" id="CHEBI:15378"/>
        <dbReference type="ChEBI" id="CHEBI:15379"/>
        <dbReference type="ChEBI" id="CHEBI:16113"/>
        <dbReference type="ChEBI" id="CHEBI:17759"/>
        <dbReference type="ChEBI" id="CHEBI:57783"/>
        <dbReference type="ChEBI" id="CHEBI:58349"/>
        <dbReference type="EC" id="1.14.19.21"/>
    </reaction>
    <physiologicalReaction direction="left-to-right" evidence="20">
        <dbReference type="Rhea" id="RHEA:45025"/>
    </physiologicalReaction>
</comment>
<keyword evidence="10" id="KW-0408">Iron</keyword>
<name>A0ABR7W965_9ACTN</name>
<evidence type="ECO:0000256" key="11">
    <source>
        <dbReference type="ARBA" id="ARBA00023014"/>
    </source>
</evidence>
<keyword evidence="4" id="KW-0812">Transmembrane</keyword>
<evidence type="ECO:0000256" key="5">
    <source>
        <dbReference type="ARBA" id="ARBA00022714"/>
    </source>
</evidence>
<evidence type="ECO:0000259" key="21">
    <source>
        <dbReference type="PROSITE" id="PS51296"/>
    </source>
</evidence>
<evidence type="ECO:0000256" key="6">
    <source>
        <dbReference type="ARBA" id="ARBA00022723"/>
    </source>
</evidence>
<evidence type="ECO:0000256" key="13">
    <source>
        <dbReference type="ARBA" id="ARBA00023221"/>
    </source>
</evidence>
<evidence type="ECO:0000256" key="8">
    <source>
        <dbReference type="ARBA" id="ARBA00022989"/>
    </source>
</evidence>
<dbReference type="PANTHER" id="PTHR21266">
    <property type="entry name" value="IRON-SULFUR DOMAIN CONTAINING PROTEIN"/>
    <property type="match status" value="1"/>
</dbReference>
<dbReference type="CDD" id="cd03469">
    <property type="entry name" value="Rieske_RO_Alpha_N"/>
    <property type="match status" value="1"/>
</dbReference>
<comment type="caution">
    <text evidence="22">The sequence shown here is derived from an EMBL/GenBank/DDBJ whole genome shotgun (WGS) entry which is preliminary data.</text>
</comment>
<feature type="domain" description="Rieske" evidence="21">
    <location>
        <begin position="12"/>
        <end position="116"/>
    </location>
</feature>
<dbReference type="EMBL" id="JACWMS010000001">
    <property type="protein sequence ID" value="MBD1319344.1"/>
    <property type="molecule type" value="Genomic_DNA"/>
</dbReference>
<evidence type="ECO:0000256" key="20">
    <source>
        <dbReference type="ARBA" id="ARBA00049548"/>
    </source>
</evidence>
<comment type="pathway">
    <text evidence="3">Hormone biosynthesis.</text>
</comment>
<evidence type="ECO:0000256" key="18">
    <source>
        <dbReference type="ARBA" id="ARBA00046982"/>
    </source>
</evidence>
<evidence type="ECO:0000256" key="16">
    <source>
        <dbReference type="ARBA" id="ARBA00026095"/>
    </source>
</evidence>
<comment type="similarity">
    <text evidence="15">Belongs to the cholesterol 7-desaturase family.</text>
</comment>
<comment type="subcellular location">
    <subcellularLocation>
        <location evidence="2">Membrane</location>
    </subcellularLocation>
</comment>
<evidence type="ECO:0000313" key="23">
    <source>
        <dbReference type="Proteomes" id="UP000602395"/>
    </source>
</evidence>
<comment type="catalytic activity">
    <reaction evidence="19">
        <text>cholesterol + NADH + O2 + H(+) = 7-dehydrocholesterol + NAD(+) + 2 H2O</text>
        <dbReference type="Rhea" id="RHEA:51644"/>
        <dbReference type="ChEBI" id="CHEBI:15377"/>
        <dbReference type="ChEBI" id="CHEBI:15378"/>
        <dbReference type="ChEBI" id="CHEBI:15379"/>
        <dbReference type="ChEBI" id="CHEBI:16113"/>
        <dbReference type="ChEBI" id="CHEBI:17759"/>
        <dbReference type="ChEBI" id="CHEBI:57540"/>
        <dbReference type="ChEBI" id="CHEBI:57945"/>
        <dbReference type="EC" id="1.14.19.21"/>
    </reaction>
    <physiologicalReaction direction="left-to-right" evidence="19">
        <dbReference type="Rhea" id="RHEA:51645"/>
    </physiologicalReaction>
</comment>
<evidence type="ECO:0000256" key="9">
    <source>
        <dbReference type="ARBA" id="ARBA00023002"/>
    </source>
</evidence>
<keyword evidence="6" id="KW-0479">Metal-binding</keyword>
<evidence type="ECO:0000256" key="4">
    <source>
        <dbReference type="ARBA" id="ARBA00022692"/>
    </source>
</evidence>
<dbReference type="Pfam" id="PF19298">
    <property type="entry name" value="KshA_C"/>
    <property type="match status" value="1"/>
</dbReference>
<reference evidence="22 23" key="1">
    <citation type="submission" date="2020-09" db="EMBL/GenBank/DDBJ databases">
        <title>Novel species in genus Gordonia.</title>
        <authorList>
            <person name="Zhang G."/>
        </authorList>
    </citation>
    <scope>NUCLEOTIDE SEQUENCE [LARGE SCALE GENOMIC DNA]</scope>
    <source>
        <strain evidence="22 23">ON-33</strain>
    </source>
</reference>
<dbReference type="EC" id="1.14.19.21" evidence="16"/>
<dbReference type="SUPFAM" id="SSF50022">
    <property type="entry name" value="ISP domain"/>
    <property type="match status" value="1"/>
</dbReference>
<evidence type="ECO:0000256" key="15">
    <source>
        <dbReference type="ARBA" id="ARBA00025729"/>
    </source>
</evidence>
<dbReference type="Proteomes" id="UP000602395">
    <property type="component" value="Unassembled WGS sequence"/>
</dbReference>
<comment type="pathway">
    <text evidence="14">Steroid hormone biosynthesis; dafachronic acid biosynthesis.</text>
</comment>
<evidence type="ECO:0000256" key="1">
    <source>
        <dbReference type="ARBA" id="ARBA00001962"/>
    </source>
</evidence>
<comment type="cofactor">
    <cofactor evidence="1">
        <name>Fe cation</name>
        <dbReference type="ChEBI" id="CHEBI:24875"/>
    </cofactor>
</comment>
<keyword evidence="13" id="KW-0443">Lipid metabolism</keyword>
<keyword evidence="11" id="KW-0411">Iron-sulfur</keyword>
<evidence type="ECO:0000256" key="10">
    <source>
        <dbReference type="ARBA" id="ARBA00023004"/>
    </source>
</evidence>
<dbReference type="InterPro" id="IPR017941">
    <property type="entry name" value="Rieske_2Fe-2S"/>
</dbReference>
<dbReference type="RefSeq" id="WP_190266183.1">
    <property type="nucleotide sequence ID" value="NZ_BAABAD010000003.1"/>
</dbReference>
<dbReference type="Gene3D" id="3.90.380.10">
    <property type="entry name" value="Naphthalene 1,2-dioxygenase Alpha Subunit, Chain A, domain 1"/>
    <property type="match status" value="1"/>
</dbReference>
<keyword evidence="13" id="KW-0753">Steroid metabolism</keyword>
<gene>
    <name evidence="22" type="ORF">IDF66_07085</name>
</gene>
<keyword evidence="9" id="KW-0560">Oxidoreductase</keyword>
<keyword evidence="12" id="KW-0472">Membrane</keyword>
<sequence length="337" mass="39117">MEVPFTWKVTGWFVIGWSPEFPEGETKPLHYFGEDLVAYRDDSGELHVMTGHCKHLGAHLGHGGKVVGDCVECPFHGWRWGPDGSNRYIPYEPDRPNKVLRLQVYPVREQYGIVFMWHQPEGEPPQWDLPDIFAKFPEITAGPEEYYRIYPEFSRRAEREPVHPQIVAENGPDSSHFRYVHGASVTPVCLEWEAVDNEWRFLTGWPDADSDDPDTMSLRIHSHFSGLGYAMSAFEGAQNHRLIFACTPVDDGYSDLFYSIWWPKRSLDEPDIPPEDIQRKVEDRFLVTVFEDLGIWRYQKYVERPPLARIDAKPYMAMRRWATQFYDVPPADTHAGV</sequence>
<dbReference type="PANTHER" id="PTHR21266:SF32">
    <property type="entry name" value="CHOLESTEROL 7-DESATURASE NVD"/>
    <property type="match status" value="1"/>
</dbReference>
<evidence type="ECO:0000313" key="22">
    <source>
        <dbReference type="EMBL" id="MBD1319344.1"/>
    </source>
</evidence>
<dbReference type="InterPro" id="IPR036922">
    <property type="entry name" value="Rieske_2Fe-2S_sf"/>
</dbReference>
<keyword evidence="8" id="KW-1133">Transmembrane helix</keyword>
<evidence type="ECO:0000256" key="2">
    <source>
        <dbReference type="ARBA" id="ARBA00004370"/>
    </source>
</evidence>
<evidence type="ECO:0000256" key="3">
    <source>
        <dbReference type="ARBA" id="ARBA00004972"/>
    </source>
</evidence>
<evidence type="ECO:0000256" key="14">
    <source>
        <dbReference type="ARBA" id="ARBA00025712"/>
    </source>
</evidence>
<keyword evidence="23" id="KW-1185">Reference proteome</keyword>
<evidence type="ECO:0000256" key="12">
    <source>
        <dbReference type="ARBA" id="ARBA00023136"/>
    </source>
</evidence>
<protein>
    <recommendedName>
        <fullName evidence="16">cholesterol 7-desaturase</fullName>
        <ecNumber evidence="16">1.14.19.21</ecNumber>
    </recommendedName>
    <alternativeName>
        <fullName evidence="17">Rieske-type oxygenase</fullName>
    </alternativeName>
</protein>
<organism evidence="22 23">
    <name type="scientific">Gordonia hankookensis</name>
    <dbReference type="NCBI Taxonomy" id="589403"/>
    <lineage>
        <taxon>Bacteria</taxon>
        <taxon>Bacillati</taxon>
        <taxon>Actinomycetota</taxon>
        <taxon>Actinomycetes</taxon>
        <taxon>Mycobacteriales</taxon>
        <taxon>Gordoniaceae</taxon>
        <taxon>Gordonia</taxon>
    </lineage>
</organism>
<proteinExistence type="inferred from homology"/>
<evidence type="ECO:0000256" key="7">
    <source>
        <dbReference type="ARBA" id="ARBA00022963"/>
    </source>
</evidence>
<evidence type="ECO:0000256" key="19">
    <source>
        <dbReference type="ARBA" id="ARBA00047853"/>
    </source>
</evidence>
<keyword evidence="5" id="KW-0001">2Fe-2S</keyword>
<dbReference type="InterPro" id="IPR050584">
    <property type="entry name" value="Cholesterol_7-desaturase"/>
</dbReference>
<dbReference type="Pfam" id="PF00355">
    <property type="entry name" value="Rieske"/>
    <property type="match status" value="1"/>
</dbReference>